<sequence>MRVFIAVELPESLKKEIANIQKRMKILPDKVKWVDHSSIHITLKFLGEIKEQALNSVFKATYNVTRRFEPFVVEVKGTGVFPNPNNPRVIWIGVEEGSDKLAQIVQQLEEELFNRGFPKERKKWVPHLTVGRIKWLTSKEGIRKIIEEEKETQAGKMRVEFISVMQSHLTPKGALYKPLQRFYLKS</sequence>
<comment type="caution">
    <text evidence="4">The sequence shown here is derived from an EMBL/GenBank/DDBJ whole genome shotgun (WGS) entry which is preliminary data.</text>
</comment>
<dbReference type="GO" id="GO:0008664">
    <property type="term" value="F:RNA 2',3'-cyclic 3'-phosphodiesterase activity"/>
    <property type="evidence" value="ECO:0007669"/>
    <property type="project" value="UniProtKB-EC"/>
</dbReference>
<dbReference type="Proteomes" id="UP000885660">
    <property type="component" value="Unassembled WGS sequence"/>
</dbReference>
<dbReference type="EC" id="3.1.4.58" evidence="2"/>
<protein>
    <recommendedName>
        <fullName evidence="2">RNA 2',3'-cyclic phosphodiesterase</fullName>
        <shortName evidence="2">RNA 2',3'-CPDase</shortName>
        <ecNumber evidence="2">3.1.4.58</ecNumber>
    </recommendedName>
</protein>
<feature type="short sequence motif" description="HXTX 1" evidence="2">
    <location>
        <begin position="40"/>
        <end position="43"/>
    </location>
</feature>
<dbReference type="PANTHER" id="PTHR35561">
    <property type="entry name" value="RNA 2',3'-CYCLIC PHOSPHODIESTERASE"/>
    <property type="match status" value="1"/>
</dbReference>
<comment type="similarity">
    <text evidence="2">Belongs to the 2H phosphoesterase superfamily. ThpR family.</text>
</comment>
<evidence type="ECO:0000256" key="1">
    <source>
        <dbReference type="ARBA" id="ARBA00022801"/>
    </source>
</evidence>
<accession>A0A7V0QQN9</accession>
<comment type="function">
    <text evidence="2">Hydrolyzes RNA 2',3'-cyclic phosphodiester to an RNA 2'-phosphomonoester.</text>
</comment>
<gene>
    <name evidence="4" type="primary">thpR</name>
    <name evidence="4" type="ORF">ENG47_04305</name>
</gene>
<dbReference type="SUPFAM" id="SSF55144">
    <property type="entry name" value="LigT-like"/>
    <property type="match status" value="1"/>
</dbReference>
<dbReference type="NCBIfam" id="TIGR02258">
    <property type="entry name" value="2_5_ligase"/>
    <property type="match status" value="1"/>
</dbReference>
<feature type="domain" description="Phosphoesterase HXTX" evidence="3">
    <location>
        <begin position="7"/>
        <end position="91"/>
    </location>
</feature>
<dbReference type="GO" id="GO:0004113">
    <property type="term" value="F:2',3'-cyclic-nucleotide 3'-phosphodiesterase activity"/>
    <property type="evidence" value="ECO:0007669"/>
    <property type="project" value="InterPro"/>
</dbReference>
<feature type="active site" description="Proton acceptor" evidence="2">
    <location>
        <position position="127"/>
    </location>
</feature>
<evidence type="ECO:0000313" key="4">
    <source>
        <dbReference type="EMBL" id="HDN84961.1"/>
    </source>
</evidence>
<evidence type="ECO:0000259" key="3">
    <source>
        <dbReference type="Pfam" id="PF02834"/>
    </source>
</evidence>
<dbReference type="HAMAP" id="MF_01940">
    <property type="entry name" value="RNA_CPDase"/>
    <property type="match status" value="1"/>
</dbReference>
<proteinExistence type="inferred from homology"/>
<dbReference type="InterPro" id="IPR009097">
    <property type="entry name" value="Cyclic_Pdiesterase"/>
</dbReference>
<dbReference type="Gene3D" id="3.90.1140.10">
    <property type="entry name" value="Cyclic phosphodiesterase"/>
    <property type="match status" value="1"/>
</dbReference>
<organism evidence="4">
    <name type="scientific">Aerophobetes bacterium</name>
    <dbReference type="NCBI Taxonomy" id="2030807"/>
    <lineage>
        <taxon>Bacteria</taxon>
        <taxon>Candidatus Aerophobota</taxon>
    </lineage>
</organism>
<name>A0A7V0QQN9_UNCAE</name>
<dbReference type="InterPro" id="IPR014051">
    <property type="entry name" value="Phosphoesterase_HXTX"/>
</dbReference>
<dbReference type="Pfam" id="PF02834">
    <property type="entry name" value="LigT_PEase"/>
    <property type="match status" value="2"/>
</dbReference>
<evidence type="ECO:0000256" key="2">
    <source>
        <dbReference type="HAMAP-Rule" id="MF_01940"/>
    </source>
</evidence>
<dbReference type="PANTHER" id="PTHR35561:SF1">
    <property type="entry name" value="RNA 2',3'-CYCLIC PHOSPHODIESTERASE"/>
    <property type="match status" value="1"/>
</dbReference>
<keyword evidence="1 2" id="KW-0378">Hydrolase</keyword>
<dbReference type="InterPro" id="IPR004175">
    <property type="entry name" value="RNA_CPDase"/>
</dbReference>
<feature type="short sequence motif" description="HXTX 2" evidence="2">
    <location>
        <begin position="127"/>
        <end position="130"/>
    </location>
</feature>
<reference evidence="4" key="1">
    <citation type="journal article" date="2020" name="mSystems">
        <title>Genome- and Community-Level Interaction Insights into Carbon Utilization and Element Cycling Functions of Hydrothermarchaeota in Hydrothermal Sediment.</title>
        <authorList>
            <person name="Zhou Z."/>
            <person name="Liu Y."/>
            <person name="Xu W."/>
            <person name="Pan J."/>
            <person name="Luo Z.H."/>
            <person name="Li M."/>
        </authorList>
    </citation>
    <scope>NUCLEOTIDE SEQUENCE [LARGE SCALE GENOMIC DNA]</scope>
    <source>
        <strain evidence="4">HyVt-219</strain>
    </source>
</reference>
<feature type="domain" description="Phosphoesterase HXTX" evidence="3">
    <location>
        <begin position="93"/>
        <end position="176"/>
    </location>
</feature>
<feature type="active site" description="Proton donor" evidence="2">
    <location>
        <position position="40"/>
    </location>
</feature>
<dbReference type="EMBL" id="DRBC01000260">
    <property type="protein sequence ID" value="HDN84961.1"/>
    <property type="molecule type" value="Genomic_DNA"/>
</dbReference>
<comment type="catalytic activity">
    <reaction evidence="2">
        <text>a 3'-end 2',3'-cyclophospho-ribonucleotide-RNA + H2O = a 3'-end 2'-phospho-ribonucleotide-RNA + H(+)</text>
        <dbReference type="Rhea" id="RHEA:11828"/>
        <dbReference type="Rhea" id="RHEA-COMP:10464"/>
        <dbReference type="Rhea" id="RHEA-COMP:17353"/>
        <dbReference type="ChEBI" id="CHEBI:15377"/>
        <dbReference type="ChEBI" id="CHEBI:15378"/>
        <dbReference type="ChEBI" id="CHEBI:83064"/>
        <dbReference type="ChEBI" id="CHEBI:173113"/>
        <dbReference type="EC" id="3.1.4.58"/>
    </reaction>
</comment>
<dbReference type="AlphaFoldDB" id="A0A7V0QQN9"/>